<dbReference type="AlphaFoldDB" id="A0A383DMC0"/>
<protein>
    <submittedName>
        <fullName evidence="1">Uncharacterized protein</fullName>
    </submittedName>
</protein>
<reference evidence="1" key="1">
    <citation type="submission" date="2018-05" db="EMBL/GenBank/DDBJ databases">
        <authorList>
            <person name="Lanie J.A."/>
            <person name="Ng W.-L."/>
            <person name="Kazmierczak K.M."/>
            <person name="Andrzejewski T.M."/>
            <person name="Davidsen T.M."/>
            <person name="Wayne K.J."/>
            <person name="Tettelin H."/>
            <person name="Glass J.I."/>
            <person name="Rusch D."/>
            <person name="Podicherti R."/>
            <person name="Tsui H.-C.T."/>
            <person name="Winkler M.E."/>
        </authorList>
    </citation>
    <scope>NUCLEOTIDE SEQUENCE</scope>
</reference>
<proteinExistence type="predicted"/>
<name>A0A383DMC0_9ZZZZ</name>
<gene>
    <name evidence="1" type="ORF">METZ01_LOCUS498318</name>
</gene>
<organism evidence="1">
    <name type="scientific">marine metagenome</name>
    <dbReference type="NCBI Taxonomy" id="408172"/>
    <lineage>
        <taxon>unclassified sequences</taxon>
        <taxon>metagenomes</taxon>
        <taxon>ecological metagenomes</taxon>
    </lineage>
</organism>
<sequence length="26" mass="3117">MDITRSPIGQIDFPYSIFSTLYKEFF</sequence>
<feature type="non-terminal residue" evidence="1">
    <location>
        <position position="26"/>
    </location>
</feature>
<evidence type="ECO:0000313" key="1">
    <source>
        <dbReference type="EMBL" id="SVE45464.1"/>
    </source>
</evidence>
<accession>A0A383DMC0</accession>
<dbReference type="EMBL" id="UINC01218440">
    <property type="protein sequence ID" value="SVE45464.1"/>
    <property type="molecule type" value="Genomic_DNA"/>
</dbReference>